<dbReference type="GO" id="GO:0046872">
    <property type="term" value="F:metal ion binding"/>
    <property type="evidence" value="ECO:0007669"/>
    <property type="project" value="UniProtKB-KW"/>
</dbReference>
<evidence type="ECO:0000256" key="1">
    <source>
        <dbReference type="ARBA" id="ARBA00022723"/>
    </source>
</evidence>
<proteinExistence type="predicted"/>
<accession>A0A2S9X0S0</accession>
<keyword evidence="2 8" id="KW-0378">Hydrolase</keyword>
<feature type="domain" description="Nudix hydrolase" evidence="7">
    <location>
        <begin position="13"/>
        <end position="152"/>
    </location>
</feature>
<evidence type="ECO:0000313" key="8">
    <source>
        <dbReference type="EMBL" id="PRP69246.1"/>
    </source>
</evidence>
<dbReference type="InterPro" id="IPR033715">
    <property type="entry name" value="GDPMH"/>
</dbReference>
<evidence type="ECO:0000256" key="6">
    <source>
        <dbReference type="PIRSR" id="PIRSR037599-4"/>
    </source>
</evidence>
<dbReference type="SUPFAM" id="SSF55811">
    <property type="entry name" value="Nudix"/>
    <property type="match status" value="1"/>
</dbReference>
<evidence type="ECO:0000313" key="9">
    <source>
        <dbReference type="Proteomes" id="UP000239469"/>
    </source>
</evidence>
<name>A0A2S9X0S0_9NEIS</name>
<reference evidence="8 9" key="1">
    <citation type="submission" date="2017-01" db="EMBL/GenBank/DDBJ databases">
        <title>New insights into the genetic diversity of Chromobacterium isolated from tropical freshwater lake.</title>
        <authorList>
            <person name="Santos A.B."/>
            <person name="Nascimento A.M."/>
            <person name="Da Silva P.C."/>
        </authorList>
    </citation>
    <scope>NUCLEOTIDE SEQUENCE [LARGE SCALE GENOMIC DNA]</scope>
    <source>
        <strain evidence="8 9">56AF</strain>
    </source>
</reference>
<evidence type="ECO:0000256" key="3">
    <source>
        <dbReference type="ARBA" id="ARBA00022842"/>
    </source>
</evidence>
<dbReference type="InterPro" id="IPR000086">
    <property type="entry name" value="NUDIX_hydrolase_dom"/>
</dbReference>
<dbReference type="PANTHER" id="PTHR43046">
    <property type="entry name" value="GDP-MANNOSE MANNOSYL HYDROLASE"/>
    <property type="match status" value="1"/>
</dbReference>
<dbReference type="EMBL" id="MTBD01000033">
    <property type="protein sequence ID" value="PRP69246.1"/>
    <property type="molecule type" value="Genomic_DNA"/>
</dbReference>
<feature type="site" description="Critical for catalysis" evidence="4">
    <location>
        <position position="124"/>
    </location>
</feature>
<evidence type="ECO:0000259" key="7">
    <source>
        <dbReference type="PROSITE" id="PS51462"/>
    </source>
</evidence>
<dbReference type="InterPro" id="IPR015797">
    <property type="entry name" value="NUDIX_hydrolase-like_dom_sf"/>
</dbReference>
<feature type="short sequence motif" description="Nudix box" evidence="6">
    <location>
        <begin position="50"/>
        <end position="71"/>
    </location>
</feature>
<protein>
    <submittedName>
        <fullName evidence="8">GDP-mannose mannosyl hydrolase</fullName>
    </submittedName>
</protein>
<dbReference type="CDD" id="cd03430">
    <property type="entry name" value="NUDIX_GDPMH_NudD"/>
    <property type="match status" value="1"/>
</dbReference>
<dbReference type="PANTHER" id="PTHR43046:SF12">
    <property type="entry name" value="GDP-MANNOSE MANNOSYL HYDROLASE"/>
    <property type="match status" value="1"/>
</dbReference>
<organism evidence="8 9">
    <name type="scientific">Chromobacterium amazonense</name>
    <dbReference type="NCBI Taxonomy" id="1382803"/>
    <lineage>
        <taxon>Bacteria</taxon>
        <taxon>Pseudomonadati</taxon>
        <taxon>Pseudomonadota</taxon>
        <taxon>Betaproteobacteria</taxon>
        <taxon>Neisseriales</taxon>
        <taxon>Chromobacteriaceae</taxon>
        <taxon>Chromobacterium</taxon>
    </lineage>
</organism>
<dbReference type="Gene3D" id="3.90.79.10">
    <property type="entry name" value="Nucleoside Triphosphate Pyrophosphohydrolase"/>
    <property type="match status" value="1"/>
</dbReference>
<dbReference type="InterPro" id="IPR020084">
    <property type="entry name" value="NUDIX_hydrolase_CS"/>
</dbReference>
<dbReference type="PIRSF" id="PIRSF037599">
    <property type="entry name" value="GDPMH"/>
    <property type="match status" value="1"/>
</dbReference>
<feature type="binding site" evidence="5">
    <location>
        <position position="49"/>
    </location>
    <ligand>
        <name>Mg(2+)</name>
        <dbReference type="ChEBI" id="CHEBI:18420"/>
    </ligand>
</feature>
<dbReference type="NCBIfam" id="NF011963">
    <property type="entry name" value="PRK15434.1"/>
    <property type="match status" value="1"/>
</dbReference>
<comment type="cofactor">
    <cofactor evidence="5">
        <name>Mg(2+)</name>
        <dbReference type="ChEBI" id="CHEBI:18420"/>
    </cofactor>
    <text evidence="5">Binds 1 Mg(2+) ion per subunit.</text>
</comment>
<gene>
    <name evidence="8" type="ORF">BUE93_18075</name>
</gene>
<dbReference type="PROSITE" id="PS00893">
    <property type="entry name" value="NUDIX_BOX"/>
    <property type="match status" value="1"/>
</dbReference>
<evidence type="ECO:0000256" key="5">
    <source>
        <dbReference type="PIRSR" id="PIRSR037599-3"/>
    </source>
</evidence>
<dbReference type="Proteomes" id="UP000239469">
    <property type="component" value="Unassembled WGS sequence"/>
</dbReference>
<feature type="binding site" evidence="5">
    <location>
        <position position="69"/>
    </location>
    <ligand>
        <name>Mg(2+)</name>
        <dbReference type="ChEBI" id="CHEBI:18420"/>
    </ligand>
</feature>
<comment type="caution">
    <text evidence="8">The sequence shown here is derived from an EMBL/GenBank/DDBJ whole genome shotgun (WGS) entry which is preliminary data.</text>
</comment>
<dbReference type="GO" id="GO:0008727">
    <property type="term" value="F:GDP-mannose mannosyl hydrolase activity"/>
    <property type="evidence" value="ECO:0007669"/>
    <property type="project" value="InterPro"/>
</dbReference>
<dbReference type="Pfam" id="PF00293">
    <property type="entry name" value="NUDIX"/>
    <property type="match status" value="1"/>
</dbReference>
<evidence type="ECO:0000256" key="2">
    <source>
        <dbReference type="ARBA" id="ARBA00022801"/>
    </source>
</evidence>
<dbReference type="AlphaFoldDB" id="A0A2S9X0S0"/>
<feature type="binding site" evidence="5">
    <location>
        <position position="123"/>
    </location>
    <ligand>
        <name>Mg(2+)</name>
        <dbReference type="ChEBI" id="CHEBI:18420"/>
    </ligand>
</feature>
<sequence>MKLASTDFMHVVKHAPLISIDFIIENENSEYLLGLRKNQPAAGYWFVLGGRIRKNESIDSAFLRLSNEELGIAIERSEAKPFGVWEHFYNTNAYEEEGFGTHYIVLAYKIKLSLHLSILPNLQHTEYRWIKRAEVIEDPSIHDNSRAYFIEQ</sequence>
<evidence type="ECO:0000256" key="4">
    <source>
        <dbReference type="PIRSR" id="PIRSR037599-1"/>
    </source>
</evidence>
<keyword evidence="3 5" id="KW-0460">Magnesium</keyword>
<keyword evidence="1 5" id="KW-0479">Metal-binding</keyword>
<dbReference type="PROSITE" id="PS51462">
    <property type="entry name" value="NUDIX"/>
    <property type="match status" value="1"/>
</dbReference>